<dbReference type="OrthoDB" id="9801841at2"/>
<dbReference type="Pfam" id="PF00092">
    <property type="entry name" value="VWA"/>
    <property type="match status" value="1"/>
</dbReference>
<gene>
    <name evidence="3" type="ORF">FRZ44_01170</name>
</gene>
<dbReference type="GO" id="GO:0004674">
    <property type="term" value="F:protein serine/threonine kinase activity"/>
    <property type="evidence" value="ECO:0007669"/>
    <property type="project" value="UniProtKB-KW"/>
</dbReference>
<name>A0A5J6MCB9_9PROT</name>
<accession>A0A5J6MCB9</accession>
<evidence type="ECO:0000259" key="2">
    <source>
        <dbReference type="PROSITE" id="PS50234"/>
    </source>
</evidence>
<keyword evidence="1" id="KW-1133">Transmembrane helix</keyword>
<dbReference type="PROSITE" id="PS50234">
    <property type="entry name" value="VWFA"/>
    <property type="match status" value="1"/>
</dbReference>
<protein>
    <submittedName>
        <fullName evidence="3">Serine/threonine protein kinase</fullName>
    </submittedName>
</protein>
<dbReference type="Gene3D" id="3.40.50.410">
    <property type="entry name" value="von Willebrand factor, type A domain"/>
    <property type="match status" value="1"/>
</dbReference>
<evidence type="ECO:0000313" key="3">
    <source>
        <dbReference type="EMBL" id="QEX14842.1"/>
    </source>
</evidence>
<sequence>MITRVADHHRASLSVIVAILFITVLVGVAGGGRDALAQGKPLLIEGKQTLYQRILTYPGASIHAAAGDTTGTPVPAMSSFYVYERRNVAGADWLLVGAADDGITAGWIDGRQTVAWKQQLALAFTNPAQRDRTLIFRNQQDLEAVINAEDPGAAAGALRQRIAGGSTPDDFPVVAQEPETFIDIQHQFYLLPILDAKETMTGAGYEMRELHLASITGGVEAGKEPAAPSLSAPDTDNMLRNFSAAVVFVIDSTQSMGPYIDQTKKVVTGIYDQIQKQDTGANVKFGLVAFRSKTKEKTDIEYLTKVFVDPSQATGKDSFLESVKKLAPANASTARFSEDSYAGVVAALNDIDWSAFGGRYIVLITDAGALEGKDEYSSTGMNGEQVRLLAQERGVAIYTVHLLTPEGASNHKEAEAQYGALSKNSETSRPLLYPVEGGNVDQFGKVIGVLSQAIVEQVKTANAGGLSPAGVQTAPASTDDATRIKSDVAAVGYAMQLAYLGRLAKTTTPEFVDAWASDRDFAKPDVATMDVRVLLTKRQLSDLQQVLRTVLDVGKTKQLDPAGFFDAIRSAAATVSRDPTKLKDPNAVRLGDLGLLDEYLSDLPYKSKVMSIDQGIWQSWSISEQQYFLDEIERKLAMYQQFNDDVDSWVKLAPNAPASEAVYPVPLDAMP</sequence>
<evidence type="ECO:0000256" key="1">
    <source>
        <dbReference type="SAM" id="Phobius"/>
    </source>
</evidence>
<organism evidence="3 4">
    <name type="scientific">Hypericibacter terrae</name>
    <dbReference type="NCBI Taxonomy" id="2602015"/>
    <lineage>
        <taxon>Bacteria</taxon>
        <taxon>Pseudomonadati</taxon>
        <taxon>Pseudomonadota</taxon>
        <taxon>Alphaproteobacteria</taxon>
        <taxon>Rhodospirillales</taxon>
        <taxon>Dongiaceae</taxon>
        <taxon>Hypericibacter</taxon>
    </lineage>
</organism>
<dbReference type="PANTHER" id="PTHR47763">
    <property type="entry name" value="ALPHA-PROTEIN KINASE VWKA"/>
    <property type="match status" value="1"/>
</dbReference>
<dbReference type="KEGG" id="htq:FRZ44_01170"/>
<dbReference type="SUPFAM" id="SSF53300">
    <property type="entry name" value="vWA-like"/>
    <property type="match status" value="1"/>
</dbReference>
<dbReference type="InterPro" id="IPR052969">
    <property type="entry name" value="Thr-specific_kinase-like"/>
</dbReference>
<dbReference type="InterPro" id="IPR036465">
    <property type="entry name" value="vWFA_dom_sf"/>
</dbReference>
<keyword evidence="3" id="KW-0418">Kinase</keyword>
<keyword evidence="3" id="KW-0808">Transferase</keyword>
<feature type="transmembrane region" description="Helical" evidence="1">
    <location>
        <begin position="12"/>
        <end position="32"/>
    </location>
</feature>
<dbReference type="EMBL" id="CP042906">
    <property type="protein sequence ID" value="QEX14842.1"/>
    <property type="molecule type" value="Genomic_DNA"/>
</dbReference>
<dbReference type="InterPro" id="IPR002035">
    <property type="entry name" value="VWF_A"/>
</dbReference>
<feature type="domain" description="VWFA" evidence="2">
    <location>
        <begin position="245"/>
        <end position="458"/>
    </location>
</feature>
<dbReference type="Proteomes" id="UP000326202">
    <property type="component" value="Chromosome"/>
</dbReference>
<dbReference type="PANTHER" id="PTHR47763:SF1">
    <property type="entry name" value="DUF659 DOMAIN-CONTAINING PROTEIN"/>
    <property type="match status" value="1"/>
</dbReference>
<keyword evidence="4" id="KW-1185">Reference proteome</keyword>
<dbReference type="CDD" id="cd00198">
    <property type="entry name" value="vWFA"/>
    <property type="match status" value="1"/>
</dbReference>
<reference evidence="3 4" key="1">
    <citation type="submission" date="2019-08" db="EMBL/GenBank/DDBJ databases">
        <title>Hyperibacter terrae gen. nov., sp. nov. and Hyperibacter viscosus sp. nov., two new members in the family Rhodospirillaceae isolated from the rhizosphere of Hypericum perforatum.</title>
        <authorList>
            <person name="Noviana Z."/>
        </authorList>
    </citation>
    <scope>NUCLEOTIDE SEQUENCE [LARGE SCALE GENOMIC DNA]</scope>
    <source>
        <strain evidence="3 4">R5913</strain>
    </source>
</reference>
<dbReference type="GO" id="GO:0005737">
    <property type="term" value="C:cytoplasm"/>
    <property type="evidence" value="ECO:0007669"/>
    <property type="project" value="TreeGrafter"/>
</dbReference>
<keyword evidence="3" id="KW-0723">Serine/threonine-protein kinase</keyword>
<keyword evidence="1" id="KW-0812">Transmembrane</keyword>
<dbReference type="RefSeq" id="WP_151175350.1">
    <property type="nucleotide sequence ID" value="NZ_CP042906.1"/>
</dbReference>
<proteinExistence type="predicted"/>
<dbReference type="AlphaFoldDB" id="A0A5J6MCB9"/>
<keyword evidence="1" id="KW-0472">Membrane</keyword>
<evidence type="ECO:0000313" key="4">
    <source>
        <dbReference type="Proteomes" id="UP000326202"/>
    </source>
</evidence>